<evidence type="ECO:0000313" key="1">
    <source>
        <dbReference type="EMBL" id="KAH1165626.1"/>
    </source>
</evidence>
<sequence>METQEKMGTIRTPGAPETLRPKVWAGLVCVCSAISGGGRPCAPALHAVCYGAWTFLFFHLSAPITLTPTAVPSVCLSPVRYGTTPPILPSPHFQYGLESLTYHG</sequence>
<dbReference type="AlphaFoldDB" id="A0A9D3WRI1"/>
<name>A0A9D3WRI1_9SAUR</name>
<protein>
    <submittedName>
        <fullName evidence="1">Uncharacterized protein</fullName>
    </submittedName>
</protein>
<evidence type="ECO:0000313" key="2">
    <source>
        <dbReference type="Proteomes" id="UP000827986"/>
    </source>
</evidence>
<reference evidence="1" key="1">
    <citation type="submission" date="2021-09" db="EMBL/GenBank/DDBJ databases">
        <title>The genome of Mauremys mutica provides insights into the evolution of semi-aquatic lifestyle.</title>
        <authorList>
            <person name="Gong S."/>
            <person name="Gao Y."/>
        </authorList>
    </citation>
    <scope>NUCLEOTIDE SEQUENCE</scope>
    <source>
        <strain evidence="1">MM-2020</strain>
        <tissue evidence="1">Muscle</tissue>
    </source>
</reference>
<organism evidence="1 2">
    <name type="scientific">Mauremys mutica</name>
    <name type="common">yellowpond turtle</name>
    <dbReference type="NCBI Taxonomy" id="74926"/>
    <lineage>
        <taxon>Eukaryota</taxon>
        <taxon>Metazoa</taxon>
        <taxon>Chordata</taxon>
        <taxon>Craniata</taxon>
        <taxon>Vertebrata</taxon>
        <taxon>Euteleostomi</taxon>
        <taxon>Archelosauria</taxon>
        <taxon>Testudinata</taxon>
        <taxon>Testudines</taxon>
        <taxon>Cryptodira</taxon>
        <taxon>Durocryptodira</taxon>
        <taxon>Testudinoidea</taxon>
        <taxon>Geoemydidae</taxon>
        <taxon>Geoemydinae</taxon>
        <taxon>Mauremys</taxon>
    </lineage>
</organism>
<comment type="caution">
    <text evidence="1">The sequence shown here is derived from an EMBL/GenBank/DDBJ whole genome shotgun (WGS) entry which is preliminary data.</text>
</comment>
<dbReference type="EMBL" id="JAHDVG010000488">
    <property type="protein sequence ID" value="KAH1165626.1"/>
    <property type="molecule type" value="Genomic_DNA"/>
</dbReference>
<keyword evidence="2" id="KW-1185">Reference proteome</keyword>
<gene>
    <name evidence="1" type="ORF">KIL84_023185</name>
</gene>
<dbReference type="Proteomes" id="UP000827986">
    <property type="component" value="Unassembled WGS sequence"/>
</dbReference>
<proteinExistence type="predicted"/>
<accession>A0A9D3WRI1</accession>